<feature type="transmembrane region" description="Helical" evidence="2">
    <location>
        <begin position="12"/>
        <end position="36"/>
    </location>
</feature>
<feature type="compositionally biased region" description="Basic and acidic residues" evidence="1">
    <location>
        <begin position="85"/>
        <end position="97"/>
    </location>
</feature>
<sequence length="97" mass="10643">MPKKVFRAIYAVNYCIQAGFCMVCPAGLIILGGWLLHTRCGLGRWIMIAAIVFGVFAGLYSMFHFLLTAARTMDPTAPPSSDVPSSHKKEDDPHGTR</sequence>
<feature type="transmembrane region" description="Helical" evidence="2">
    <location>
        <begin position="42"/>
        <end position="63"/>
    </location>
</feature>
<accession>A0ABV1G7E8</accession>
<organism evidence="3 4">
    <name type="scientific">Faecousia intestinalis</name>
    <dbReference type="NCBI Taxonomy" id="3133167"/>
    <lineage>
        <taxon>Bacteria</taxon>
        <taxon>Bacillati</taxon>
        <taxon>Bacillota</taxon>
        <taxon>Clostridia</taxon>
        <taxon>Eubacteriales</taxon>
        <taxon>Oscillospiraceae</taxon>
        <taxon>Faecousia</taxon>
    </lineage>
</organism>
<feature type="region of interest" description="Disordered" evidence="1">
    <location>
        <begin position="75"/>
        <end position="97"/>
    </location>
</feature>
<keyword evidence="2" id="KW-0472">Membrane</keyword>
<reference evidence="3 4" key="1">
    <citation type="submission" date="2024-03" db="EMBL/GenBank/DDBJ databases">
        <title>Human intestinal bacterial collection.</title>
        <authorList>
            <person name="Pauvert C."/>
            <person name="Hitch T.C.A."/>
            <person name="Clavel T."/>
        </authorList>
    </citation>
    <scope>NUCLEOTIDE SEQUENCE [LARGE SCALE GENOMIC DNA]</scope>
    <source>
        <strain evidence="3 4">CLA-AA-H192</strain>
    </source>
</reference>
<dbReference type="EMBL" id="JBBMFF010000220">
    <property type="protein sequence ID" value="MEQ2511203.1"/>
    <property type="molecule type" value="Genomic_DNA"/>
</dbReference>
<proteinExistence type="predicted"/>
<evidence type="ECO:0000313" key="3">
    <source>
        <dbReference type="EMBL" id="MEQ2511203.1"/>
    </source>
</evidence>
<evidence type="ECO:0000256" key="2">
    <source>
        <dbReference type="SAM" id="Phobius"/>
    </source>
</evidence>
<evidence type="ECO:0000256" key="1">
    <source>
        <dbReference type="SAM" id="MobiDB-lite"/>
    </source>
</evidence>
<dbReference type="RefSeq" id="WP_349135906.1">
    <property type="nucleotide sequence ID" value="NZ_JBBMFF010000220.1"/>
</dbReference>
<evidence type="ECO:0000313" key="4">
    <source>
        <dbReference type="Proteomes" id="UP001491552"/>
    </source>
</evidence>
<gene>
    <name evidence="3" type="ORF">WMO66_08090</name>
</gene>
<dbReference type="InterPro" id="IPR032820">
    <property type="entry name" value="ATPase_put"/>
</dbReference>
<dbReference type="Proteomes" id="UP001491552">
    <property type="component" value="Unassembled WGS sequence"/>
</dbReference>
<comment type="caution">
    <text evidence="3">The sequence shown here is derived from an EMBL/GenBank/DDBJ whole genome shotgun (WGS) entry which is preliminary data.</text>
</comment>
<keyword evidence="4" id="KW-1185">Reference proteome</keyword>
<name>A0ABV1G7E8_9FIRM</name>
<protein>
    <submittedName>
        <fullName evidence="3">AtpZ/AtpI family protein</fullName>
    </submittedName>
</protein>
<dbReference type="Pfam" id="PF09527">
    <property type="entry name" value="ATPase_gene1"/>
    <property type="match status" value="1"/>
</dbReference>
<keyword evidence="2" id="KW-0812">Transmembrane</keyword>
<keyword evidence="2" id="KW-1133">Transmembrane helix</keyword>